<evidence type="ECO:0000259" key="1">
    <source>
        <dbReference type="Pfam" id="PF13963"/>
    </source>
</evidence>
<evidence type="ECO:0000313" key="2">
    <source>
        <dbReference type="EMBL" id="GJN41228.1"/>
    </source>
</evidence>
<evidence type="ECO:0000313" key="3">
    <source>
        <dbReference type="Proteomes" id="UP001054889"/>
    </source>
</evidence>
<keyword evidence="3" id="KW-1185">Reference proteome</keyword>
<dbReference type="EMBL" id="BQKI01000259">
    <property type="protein sequence ID" value="GJN41228.1"/>
    <property type="molecule type" value="Genomic_DNA"/>
</dbReference>
<protein>
    <recommendedName>
        <fullName evidence="1">Transposase-associated domain-containing protein</fullName>
    </recommendedName>
</protein>
<comment type="caution">
    <text evidence="2">The sequence shown here is derived from an EMBL/GenBank/DDBJ whole genome shotgun (WGS) entry which is preliminary data.</text>
</comment>
<feature type="domain" description="Transposase-associated" evidence="1">
    <location>
        <begin position="3"/>
        <end position="41"/>
    </location>
</feature>
<accession>A0AAV5G303</accession>
<organism evidence="2 3">
    <name type="scientific">Eleusine coracana subsp. coracana</name>
    <dbReference type="NCBI Taxonomy" id="191504"/>
    <lineage>
        <taxon>Eukaryota</taxon>
        <taxon>Viridiplantae</taxon>
        <taxon>Streptophyta</taxon>
        <taxon>Embryophyta</taxon>
        <taxon>Tracheophyta</taxon>
        <taxon>Spermatophyta</taxon>
        <taxon>Magnoliopsida</taxon>
        <taxon>Liliopsida</taxon>
        <taxon>Poales</taxon>
        <taxon>Poaceae</taxon>
        <taxon>PACMAD clade</taxon>
        <taxon>Chloridoideae</taxon>
        <taxon>Cynodonteae</taxon>
        <taxon>Eleusininae</taxon>
        <taxon>Eleusine</taxon>
    </lineage>
</organism>
<dbReference type="Proteomes" id="UP001054889">
    <property type="component" value="Unassembled WGS sequence"/>
</dbReference>
<dbReference type="AlphaFoldDB" id="A0AAV5G303"/>
<dbReference type="Pfam" id="PF13963">
    <property type="entry name" value="Transpos_assoc"/>
    <property type="match status" value="1"/>
</dbReference>
<dbReference type="InterPro" id="IPR029480">
    <property type="entry name" value="Transpos_assoc"/>
</dbReference>
<reference evidence="2" key="1">
    <citation type="journal article" date="2018" name="DNA Res.">
        <title>Multiple hybrid de novo genome assembly of finger millet, an orphan allotetraploid crop.</title>
        <authorList>
            <person name="Hatakeyama M."/>
            <person name="Aluri S."/>
            <person name="Balachadran M.T."/>
            <person name="Sivarajan S.R."/>
            <person name="Patrignani A."/>
            <person name="Gruter S."/>
            <person name="Poveda L."/>
            <person name="Shimizu-Inatsugi R."/>
            <person name="Baeten J."/>
            <person name="Francoijs K.J."/>
            <person name="Nataraja K.N."/>
            <person name="Reddy Y.A.N."/>
            <person name="Phadnis S."/>
            <person name="Ravikumar R.L."/>
            <person name="Schlapbach R."/>
            <person name="Sreeman S.M."/>
            <person name="Shimizu K.K."/>
        </authorList>
    </citation>
    <scope>NUCLEOTIDE SEQUENCE</scope>
</reference>
<gene>
    <name evidence="2" type="primary">gn00574</name>
    <name evidence="2" type="ORF">PR202_gn00574</name>
</gene>
<proteinExistence type="predicted"/>
<reference evidence="2" key="2">
    <citation type="submission" date="2021-12" db="EMBL/GenBank/DDBJ databases">
        <title>Resequencing data analysis of finger millet.</title>
        <authorList>
            <person name="Hatakeyama M."/>
            <person name="Aluri S."/>
            <person name="Balachadran M.T."/>
            <person name="Sivarajan S.R."/>
            <person name="Poveda L."/>
            <person name="Shimizu-Inatsugi R."/>
            <person name="Schlapbach R."/>
            <person name="Sreeman S.M."/>
            <person name="Shimizu K.K."/>
        </authorList>
    </citation>
    <scope>NUCLEOTIDE SEQUENCE</scope>
</reference>
<sequence>MDKRWMSQHRQSGEYSNGVNLFLEFAFSNSARGYKILCPLQDLSKFLLESCQCCT</sequence>
<name>A0AAV5G303_ELECO</name>